<gene>
    <name evidence="2" type="ORF">EV201_0806</name>
</gene>
<evidence type="ECO:0008006" key="4">
    <source>
        <dbReference type="Google" id="ProtNLM"/>
    </source>
</evidence>
<comment type="caution">
    <text evidence="2">The sequence shown here is derived from an EMBL/GenBank/DDBJ whole genome shotgun (WGS) entry which is preliminary data.</text>
</comment>
<dbReference type="PANTHER" id="PTHR36842">
    <property type="entry name" value="PROTEIN TOLB HOMOLOG"/>
    <property type="match status" value="1"/>
</dbReference>
<feature type="signal peptide" evidence="1">
    <location>
        <begin position="1"/>
        <end position="19"/>
    </location>
</feature>
<name>A0A4Q7VJ47_9BACT</name>
<evidence type="ECO:0000313" key="2">
    <source>
        <dbReference type="EMBL" id="RZT96172.1"/>
    </source>
</evidence>
<dbReference type="InterPro" id="IPR011042">
    <property type="entry name" value="6-blade_b-propeller_TolB-like"/>
</dbReference>
<keyword evidence="3" id="KW-1185">Reference proteome</keyword>
<dbReference type="Proteomes" id="UP000293562">
    <property type="component" value="Unassembled WGS sequence"/>
</dbReference>
<proteinExistence type="predicted"/>
<dbReference type="PANTHER" id="PTHR36842:SF1">
    <property type="entry name" value="PROTEIN TOLB"/>
    <property type="match status" value="1"/>
</dbReference>
<protein>
    <recommendedName>
        <fullName evidence="4">WD40 repeat protein</fullName>
    </recommendedName>
</protein>
<dbReference type="OrthoDB" id="9799878at2"/>
<evidence type="ECO:0000256" key="1">
    <source>
        <dbReference type="SAM" id="SignalP"/>
    </source>
</evidence>
<feature type="chain" id="PRO_5020431222" description="WD40 repeat protein" evidence="1">
    <location>
        <begin position="20"/>
        <end position="1007"/>
    </location>
</feature>
<evidence type="ECO:0000313" key="3">
    <source>
        <dbReference type="Proteomes" id="UP000293562"/>
    </source>
</evidence>
<dbReference type="AlphaFoldDB" id="A0A4Q7VJ47"/>
<dbReference type="Gene3D" id="2.120.10.30">
    <property type="entry name" value="TolB, C-terminal domain"/>
    <property type="match status" value="1"/>
</dbReference>
<organism evidence="2 3">
    <name type="scientific">Ancylomarina subtilis</name>
    <dbReference type="NCBI Taxonomy" id="1639035"/>
    <lineage>
        <taxon>Bacteria</taxon>
        <taxon>Pseudomonadati</taxon>
        <taxon>Bacteroidota</taxon>
        <taxon>Bacteroidia</taxon>
        <taxon>Marinilabiliales</taxon>
        <taxon>Marinifilaceae</taxon>
        <taxon>Ancylomarina</taxon>
    </lineage>
</organism>
<sequence>MKTILYFLALMLISTASFSQYYSTGQEPSSLEWKQINTKDFRIVFPIQYESKARYLASLFQDLKTKAGKDLKHIPKKFSIVLHTQSATSNGLVVWAPKRMELYATAPQDGDSQDWLNHLATHEYRHIIQMDILERGFTRILNTLLGQQATALVVGLYLPGWFMEGDAVCMETALSESGRGRQPEFEQELRAQLLEKGAYSYDKAVLGSYKDFIPNRYTLGYYLVGKSREHYGDDFWKKTLRKVGEESMKVNCFSTGLKLGMMHKRNSVFDAFKERQAAYANAEFDVENIDWDQVQELNTHKDGKLTLYADVMSELKWEWQVQDRKLIAAPSKSIIQPKAIYTHYRFPHLSDEGDLLLSKTGLADALSFVSIDAQGKEKTVFIPGFDYRIGYDYKNGKLLWSEYKADLRWQHADKALMVSYDTKTGKRKTYKQKHNCFAPVFSKDGKRILTVEMHTDGTGALVIIDENTNEIIQRIKAGVNELFMTPQWAKNDESIVVMIQSNDEKCLVEIDLKSEKRRLLYRSGKTNISQPQISDQYVFFTSSHTGIDNIFAYEWESGQVSQLTSSRFGARDPYFDASHNTLYYSDYSADGYEPHAVDIDNCLWKKQEGELYQFPLAEQLSDQLGEKLHPDTSNLAQWHVKPYNRLAHSFNFHSWAPVFISPTEENMDIGISASSQNLLNTLFTTVGYKKQEGYDKGQFYLNLSYQRFFPIFNSKLEYGKPSLAYLGQRKNMSTGEDDTLPLDTEWKQLEWENSVSLPFNLSSGRHATFLRPKFSYNIYQFTDYQTQILSPGFNPQSYNLNIANRTFEELEYQLYFSHSIKASQRDLQSPWAQFLQVDYRNSLSKASNAGNVFSGIGLFHFPGLVKHHGLSVYAAYQHRTTLNTSFGNTIKSPRGVSNLLGLDCSIMSLDYRLPLAYPDWSLGGLAYIKRIKMGAFIDYGMEQGHYINTDNLRVNFDNKIASAGLEFTADMHVLRLPIPLNLGFRLGYENETNSVFGNLLLSYSFDL</sequence>
<accession>A0A4Q7VJ47</accession>
<dbReference type="RefSeq" id="WP_130306080.1">
    <property type="nucleotide sequence ID" value="NZ_SHKN01000001.1"/>
</dbReference>
<dbReference type="EMBL" id="SHKN01000001">
    <property type="protein sequence ID" value="RZT96172.1"/>
    <property type="molecule type" value="Genomic_DNA"/>
</dbReference>
<keyword evidence="1" id="KW-0732">Signal</keyword>
<dbReference type="SUPFAM" id="SSF82171">
    <property type="entry name" value="DPP6 N-terminal domain-like"/>
    <property type="match status" value="1"/>
</dbReference>
<reference evidence="2 3" key="1">
    <citation type="submission" date="2019-02" db="EMBL/GenBank/DDBJ databases">
        <title>Genomic Encyclopedia of Type Strains, Phase IV (KMG-IV): sequencing the most valuable type-strain genomes for metagenomic binning, comparative biology and taxonomic classification.</title>
        <authorList>
            <person name="Goeker M."/>
        </authorList>
    </citation>
    <scope>NUCLEOTIDE SEQUENCE [LARGE SCALE GENOMIC DNA]</scope>
    <source>
        <strain evidence="2 3">DSM 28825</strain>
    </source>
</reference>